<comment type="pathway">
    <text evidence="18">Nucleotide-sugar biosynthesis; UDP-N-acetyl-alpha-D-glucosamine biosynthesis; UDP-N-acetyl-alpha-D-glucosamine from N-acetyl-alpha-D-glucosamine 1-phosphate: step 1/1.</text>
</comment>
<dbReference type="InterPro" id="IPR025877">
    <property type="entry name" value="MobA-like_NTP_Trfase"/>
</dbReference>
<evidence type="ECO:0000256" key="17">
    <source>
        <dbReference type="ARBA" id="ARBA00049628"/>
    </source>
</evidence>
<dbReference type="GO" id="GO:0009245">
    <property type="term" value="P:lipid A biosynthetic process"/>
    <property type="evidence" value="ECO:0007669"/>
    <property type="project" value="UniProtKB-UniRule"/>
</dbReference>
<evidence type="ECO:0000313" key="21">
    <source>
        <dbReference type="Proteomes" id="UP000315891"/>
    </source>
</evidence>
<evidence type="ECO:0000256" key="15">
    <source>
        <dbReference type="ARBA" id="ARBA00048247"/>
    </source>
</evidence>
<dbReference type="GO" id="GO:0071555">
    <property type="term" value="P:cell wall organization"/>
    <property type="evidence" value="ECO:0007669"/>
    <property type="project" value="UniProtKB-KW"/>
</dbReference>
<dbReference type="InterPro" id="IPR001451">
    <property type="entry name" value="Hexapep"/>
</dbReference>
<comment type="subcellular location">
    <subcellularLocation>
        <location evidence="1 18">Cytoplasm</location>
    </subcellularLocation>
</comment>
<dbReference type="GO" id="GO:0009252">
    <property type="term" value="P:peptidoglycan biosynthetic process"/>
    <property type="evidence" value="ECO:0007669"/>
    <property type="project" value="UniProtKB-UniRule"/>
</dbReference>
<dbReference type="NCBIfam" id="TIGR01173">
    <property type="entry name" value="glmU"/>
    <property type="match status" value="1"/>
</dbReference>
<feature type="binding site" evidence="18">
    <location>
        <position position="370"/>
    </location>
    <ligand>
        <name>UDP-N-acetyl-alpha-D-glucosamine</name>
        <dbReference type="ChEBI" id="CHEBI:57705"/>
    </ligand>
</feature>
<dbReference type="SUPFAM" id="SSF53448">
    <property type="entry name" value="Nucleotide-diphospho-sugar transferases"/>
    <property type="match status" value="1"/>
</dbReference>
<dbReference type="PANTHER" id="PTHR43584">
    <property type="entry name" value="NUCLEOTIDYL TRANSFERASE"/>
    <property type="match status" value="1"/>
</dbReference>
<dbReference type="GO" id="GO:0016020">
    <property type="term" value="C:membrane"/>
    <property type="evidence" value="ECO:0007669"/>
    <property type="project" value="GOC"/>
</dbReference>
<evidence type="ECO:0000313" key="20">
    <source>
        <dbReference type="EMBL" id="QDQ73795.1"/>
    </source>
</evidence>
<dbReference type="Proteomes" id="UP000315891">
    <property type="component" value="Chromosome"/>
</dbReference>
<dbReference type="Pfam" id="PF12804">
    <property type="entry name" value="NTP_transf_3"/>
    <property type="match status" value="1"/>
</dbReference>
<feature type="binding site" evidence="18">
    <location>
        <begin position="86"/>
        <end position="87"/>
    </location>
    <ligand>
        <name>UDP-N-acetyl-alpha-D-glucosamine</name>
        <dbReference type="ChEBI" id="CHEBI:57705"/>
    </ligand>
</feature>
<keyword evidence="11 18" id="KW-0573">Peptidoglycan synthesis</keyword>
<evidence type="ECO:0000256" key="18">
    <source>
        <dbReference type="HAMAP-Rule" id="MF_01631"/>
    </source>
</evidence>
<dbReference type="GO" id="GO:0005737">
    <property type="term" value="C:cytoplasm"/>
    <property type="evidence" value="ECO:0007669"/>
    <property type="project" value="UniProtKB-SubCell"/>
</dbReference>
<dbReference type="EMBL" id="CP041742">
    <property type="protein sequence ID" value="QDQ73795.1"/>
    <property type="molecule type" value="Genomic_DNA"/>
</dbReference>
<evidence type="ECO:0000256" key="8">
    <source>
        <dbReference type="ARBA" id="ARBA00022737"/>
    </source>
</evidence>
<dbReference type="GO" id="GO:0008360">
    <property type="term" value="P:regulation of cell shape"/>
    <property type="evidence" value="ECO:0007669"/>
    <property type="project" value="UniProtKB-KW"/>
</dbReference>
<gene>
    <name evidence="18 20" type="primary">glmU</name>
    <name evidence="20" type="ORF">FNZ56_07865</name>
</gene>
<comment type="cofactor">
    <cofactor evidence="18">
        <name>Mg(2+)</name>
        <dbReference type="ChEBI" id="CHEBI:18420"/>
    </cofactor>
    <text evidence="18">Binds 1 Mg(2+) ion per subunit.</text>
</comment>
<feature type="region of interest" description="Linker" evidence="18">
    <location>
        <begin position="234"/>
        <end position="254"/>
    </location>
</feature>
<evidence type="ECO:0000256" key="12">
    <source>
        <dbReference type="ARBA" id="ARBA00023268"/>
    </source>
</evidence>
<keyword evidence="21" id="KW-1185">Reference proteome</keyword>
<keyword evidence="8 18" id="KW-0677">Repeat</keyword>
<feature type="binding site" evidence="18">
    <location>
        <begin position="108"/>
        <end position="110"/>
    </location>
    <ligand>
        <name>UDP-N-acetyl-alpha-D-glucosamine</name>
        <dbReference type="ChEBI" id="CHEBI:57705"/>
    </ligand>
</feature>
<keyword evidence="6 18" id="KW-0548">Nucleotidyltransferase</keyword>
<reference evidence="20 21" key="1">
    <citation type="submission" date="2019-07" db="EMBL/GenBank/DDBJ databases">
        <title>Lysobacter weifangensis sp. nov., isolated from bensulfuron-methyl contaminated farmland soil.</title>
        <authorList>
            <person name="Zhao H."/>
        </authorList>
    </citation>
    <scope>NUCLEOTIDE SEQUENCE [LARGE SCALE GENOMIC DNA]</scope>
    <source>
        <strain evidence="20 21">CC-Bw-6</strain>
    </source>
</reference>
<comment type="subunit">
    <text evidence="18">Homotrimer.</text>
</comment>
<feature type="binding site" evidence="18">
    <location>
        <position position="81"/>
    </location>
    <ligand>
        <name>UDP-N-acetyl-alpha-D-glucosamine</name>
        <dbReference type="ChEBI" id="CHEBI:57705"/>
    </ligand>
</feature>
<evidence type="ECO:0000256" key="5">
    <source>
        <dbReference type="ARBA" id="ARBA00022679"/>
    </source>
</evidence>
<dbReference type="PANTHER" id="PTHR43584:SF3">
    <property type="entry name" value="BIFUNCTIONAL PROTEIN GLMU"/>
    <property type="match status" value="1"/>
</dbReference>
<feature type="binding site" evidence="18">
    <location>
        <position position="409"/>
    </location>
    <ligand>
        <name>acetyl-CoA</name>
        <dbReference type="ChEBI" id="CHEBI:57288"/>
    </ligand>
</feature>
<dbReference type="InterPro" id="IPR005882">
    <property type="entry name" value="Bifunctional_GlmU"/>
</dbReference>
<dbReference type="UniPathway" id="UPA00113">
    <property type="reaction ID" value="UER00532"/>
</dbReference>
<keyword evidence="10 18" id="KW-0133">Cell shape</keyword>
<dbReference type="CDD" id="cd03353">
    <property type="entry name" value="LbH_GlmU_C"/>
    <property type="match status" value="1"/>
</dbReference>
<feature type="binding site" evidence="18">
    <location>
        <position position="381"/>
    </location>
    <ligand>
        <name>UDP-N-acetyl-alpha-D-glucosamine</name>
        <dbReference type="ChEBI" id="CHEBI:57705"/>
    </ligand>
</feature>
<evidence type="ECO:0000256" key="3">
    <source>
        <dbReference type="ARBA" id="ARBA00007947"/>
    </source>
</evidence>
<keyword evidence="12 18" id="KW-0511">Multifunctional enzyme</keyword>
<proteinExistence type="inferred from homology"/>
<keyword evidence="14 18" id="KW-0961">Cell wall biogenesis/degradation</keyword>
<feature type="domain" description="MobA-like NTP transferase" evidence="19">
    <location>
        <begin position="12"/>
        <end position="132"/>
    </location>
</feature>
<dbReference type="InterPro" id="IPR050065">
    <property type="entry name" value="GlmU-like"/>
</dbReference>
<dbReference type="InterPro" id="IPR011004">
    <property type="entry name" value="Trimer_LpxA-like_sf"/>
</dbReference>
<comment type="pathway">
    <text evidence="18">Bacterial outer membrane biogenesis; LPS lipid A biosynthesis.</text>
</comment>
<feature type="binding site" evidence="18">
    <location>
        <position position="173"/>
    </location>
    <ligand>
        <name>UDP-N-acetyl-alpha-D-glucosamine</name>
        <dbReference type="ChEBI" id="CHEBI:57705"/>
    </ligand>
</feature>
<dbReference type="EC" id="2.7.7.23" evidence="18"/>
<feature type="binding site" evidence="18">
    <location>
        <position position="337"/>
    </location>
    <ligand>
        <name>UDP-N-acetyl-alpha-D-glucosamine</name>
        <dbReference type="ChEBI" id="CHEBI:57705"/>
    </ligand>
</feature>
<keyword evidence="9 18" id="KW-0460">Magnesium</keyword>
<dbReference type="GO" id="GO:0003977">
    <property type="term" value="F:UDP-N-acetylglucosamine diphosphorylase activity"/>
    <property type="evidence" value="ECO:0007669"/>
    <property type="project" value="UniProtKB-UniRule"/>
</dbReference>
<evidence type="ECO:0000256" key="11">
    <source>
        <dbReference type="ARBA" id="ARBA00022984"/>
    </source>
</evidence>
<evidence type="ECO:0000256" key="4">
    <source>
        <dbReference type="ARBA" id="ARBA00022490"/>
    </source>
</evidence>
<keyword evidence="13 18" id="KW-0012">Acyltransferase</keyword>
<feature type="binding site" evidence="18">
    <location>
        <begin position="390"/>
        <end position="391"/>
    </location>
    <ligand>
        <name>acetyl-CoA</name>
        <dbReference type="ChEBI" id="CHEBI:57288"/>
    </ligand>
</feature>
<evidence type="ECO:0000256" key="10">
    <source>
        <dbReference type="ARBA" id="ARBA00022960"/>
    </source>
</evidence>
<name>A0A516V5J1_9GAMM</name>
<feature type="binding site" evidence="18">
    <location>
        <position position="158"/>
    </location>
    <ligand>
        <name>UDP-N-acetyl-alpha-D-glucosamine</name>
        <dbReference type="ChEBI" id="CHEBI:57705"/>
    </ligand>
</feature>
<feature type="binding site" evidence="18">
    <location>
        <position position="110"/>
    </location>
    <ligand>
        <name>Mg(2+)</name>
        <dbReference type="ChEBI" id="CHEBI:18420"/>
    </ligand>
</feature>
<dbReference type="EC" id="2.3.1.157" evidence="18"/>
<keyword evidence="7 18" id="KW-0479">Metal-binding</keyword>
<protein>
    <recommendedName>
        <fullName evidence="18">Bifunctional protein GlmU</fullName>
    </recommendedName>
    <domain>
        <recommendedName>
            <fullName evidence="18">UDP-N-acetylglucosamine pyrophosphorylase</fullName>
            <ecNumber evidence="18">2.7.7.23</ecNumber>
        </recommendedName>
        <alternativeName>
            <fullName evidence="18">N-acetylglucosamine-1-phosphate uridyltransferase</fullName>
        </alternativeName>
    </domain>
    <domain>
        <recommendedName>
            <fullName evidence="18">Glucosamine-1-phosphate N-acetyltransferase</fullName>
            <ecNumber evidence="18">2.3.1.157</ecNumber>
        </recommendedName>
    </domain>
</protein>
<evidence type="ECO:0000256" key="7">
    <source>
        <dbReference type="ARBA" id="ARBA00022723"/>
    </source>
</evidence>
<evidence type="ECO:0000256" key="14">
    <source>
        <dbReference type="ARBA" id="ARBA00023316"/>
    </source>
</evidence>
<evidence type="ECO:0000256" key="2">
    <source>
        <dbReference type="ARBA" id="ARBA00007707"/>
    </source>
</evidence>
<sequence length="461" mass="48529">MNATPPVLPLHVVVLAAGEGKRMKSALPKVLQPIASRPMLAHVVDAARALQPAAIHVVYGHGGEAVRTAFAGQEDLLWAEQARQLGTGHAVQQAMPNVPDGAQVLVLYGDVPLITSETLKHLLAAPGRLAVLVADLDDPAGYGRVERDAEGRVARIVEEKDADDAQKRIRTINTGIIAAESTALKRWLEALRNDNAQGEYYLTDVFAQAADEFSAAEMVHVADPLETEGANDPWQLARLERAFQQRQARALCLAGVRVADPARIDIRGNVRAGRDVEIDVDVVLEGDIKLGDGVRIGPFCRLKDVELAAGTEIRAHCDLEGARSEGAVQVGPFARLRPGSVLADGAHIGNFVETKNAKIGVGSKANHLAYLGDAVVGAGVNIGAGTITCNYDGANKSTTTISDGAFIGSNSSLVAPVTIGENATIGAGSVIGNDAPAGKLTVARAKQVTLEGWRRPTKKSK</sequence>
<feature type="active site" description="Proton acceptor" evidence="18">
    <location>
        <position position="367"/>
    </location>
</feature>
<evidence type="ECO:0000256" key="13">
    <source>
        <dbReference type="ARBA" id="ARBA00023315"/>
    </source>
</evidence>
<comment type="catalytic activity">
    <reaction evidence="16 18">
        <text>N-acetyl-alpha-D-glucosamine 1-phosphate + UTP + H(+) = UDP-N-acetyl-alpha-D-glucosamine + diphosphate</text>
        <dbReference type="Rhea" id="RHEA:13509"/>
        <dbReference type="ChEBI" id="CHEBI:15378"/>
        <dbReference type="ChEBI" id="CHEBI:33019"/>
        <dbReference type="ChEBI" id="CHEBI:46398"/>
        <dbReference type="ChEBI" id="CHEBI:57705"/>
        <dbReference type="ChEBI" id="CHEBI:57776"/>
        <dbReference type="EC" id="2.7.7.23"/>
    </reaction>
</comment>
<dbReference type="InterPro" id="IPR029044">
    <property type="entry name" value="Nucleotide-diphossugar_trans"/>
</dbReference>
<evidence type="ECO:0000256" key="1">
    <source>
        <dbReference type="ARBA" id="ARBA00004496"/>
    </source>
</evidence>
<feature type="binding site" evidence="18">
    <location>
        <position position="384"/>
    </location>
    <ligand>
        <name>acetyl-CoA</name>
        <dbReference type="ChEBI" id="CHEBI:57288"/>
    </ligand>
</feature>
<keyword evidence="5 18" id="KW-0808">Transferase</keyword>
<dbReference type="GO" id="GO:0019134">
    <property type="term" value="F:glucosamine-1-phosphate N-acetyltransferase activity"/>
    <property type="evidence" value="ECO:0007669"/>
    <property type="project" value="UniProtKB-UniRule"/>
</dbReference>
<feature type="binding site" evidence="18">
    <location>
        <position position="29"/>
    </location>
    <ligand>
        <name>UDP-N-acetyl-alpha-D-glucosamine</name>
        <dbReference type="ChEBI" id="CHEBI:57705"/>
    </ligand>
</feature>
<feature type="binding site" evidence="18">
    <location>
        <position position="231"/>
    </location>
    <ligand>
        <name>Mg(2+)</name>
        <dbReference type="ChEBI" id="CHEBI:18420"/>
    </ligand>
</feature>
<comment type="catalytic activity">
    <reaction evidence="15 18">
        <text>alpha-D-glucosamine 1-phosphate + acetyl-CoA = N-acetyl-alpha-D-glucosamine 1-phosphate + CoA + H(+)</text>
        <dbReference type="Rhea" id="RHEA:13725"/>
        <dbReference type="ChEBI" id="CHEBI:15378"/>
        <dbReference type="ChEBI" id="CHEBI:57287"/>
        <dbReference type="ChEBI" id="CHEBI:57288"/>
        <dbReference type="ChEBI" id="CHEBI:57776"/>
        <dbReference type="ChEBI" id="CHEBI:58516"/>
        <dbReference type="EC" id="2.3.1.157"/>
    </reaction>
</comment>
<feature type="binding site" evidence="18">
    <location>
        <position position="231"/>
    </location>
    <ligand>
        <name>UDP-N-acetyl-alpha-D-glucosamine</name>
        <dbReference type="ChEBI" id="CHEBI:57705"/>
    </ligand>
</feature>
<feature type="binding site" evidence="18">
    <location>
        <begin position="15"/>
        <end position="18"/>
    </location>
    <ligand>
        <name>UDP-N-acetyl-alpha-D-glucosamine</name>
        <dbReference type="ChEBI" id="CHEBI:57705"/>
    </ligand>
</feature>
<comment type="pathway">
    <text evidence="18">Nucleotide-sugar biosynthesis; UDP-N-acetyl-alpha-D-glucosamine biosynthesis; N-acetyl-alpha-D-glucosamine 1-phosphate from alpha-D-glucosamine 6-phosphate (route II): step 2/2.</text>
</comment>
<organism evidence="20 21">
    <name type="scientific">Pseudoluteimonas lycopersici</name>
    <dbReference type="NCBI Taxonomy" id="1324796"/>
    <lineage>
        <taxon>Bacteria</taxon>
        <taxon>Pseudomonadati</taxon>
        <taxon>Pseudomonadota</taxon>
        <taxon>Gammaproteobacteria</taxon>
        <taxon>Lysobacterales</taxon>
        <taxon>Lysobacteraceae</taxon>
        <taxon>Pseudoluteimonas</taxon>
    </lineage>
</organism>
<dbReference type="UniPathway" id="UPA00973"/>
<evidence type="ECO:0000256" key="16">
    <source>
        <dbReference type="ARBA" id="ARBA00048493"/>
    </source>
</evidence>
<evidence type="ECO:0000259" key="19">
    <source>
        <dbReference type="Pfam" id="PF12804"/>
    </source>
</evidence>
<evidence type="ECO:0000256" key="9">
    <source>
        <dbReference type="ARBA" id="ARBA00022842"/>
    </source>
</evidence>
<dbReference type="GO" id="GO:0000902">
    <property type="term" value="P:cell morphogenesis"/>
    <property type="evidence" value="ECO:0007669"/>
    <property type="project" value="UniProtKB-UniRule"/>
</dbReference>
<keyword evidence="4 18" id="KW-0963">Cytoplasm</keyword>
<comment type="function">
    <text evidence="17 18">Catalyzes the last two sequential reactions in the de novo biosynthetic pathway for UDP-N-acetylglucosamine (UDP-GlcNAc). The C-terminal domain catalyzes the transfer of acetyl group from acetyl coenzyme A to glucosamine-1-phosphate (GlcN-1-P) to produce N-acetylglucosamine-1-phosphate (GlcNAc-1-P), which is converted into UDP-GlcNAc by the transfer of uridine 5-monophosphate (from uridine 5-triphosphate), a reaction catalyzed by the N-terminal domain.</text>
</comment>
<accession>A0A516V5J1</accession>
<dbReference type="OrthoDB" id="9775031at2"/>
<dbReference type="AlphaFoldDB" id="A0A516V5J1"/>
<comment type="similarity">
    <text evidence="2 18">In the C-terminal section; belongs to the transferase hexapeptide repeat family.</text>
</comment>
<dbReference type="GO" id="GO:0006048">
    <property type="term" value="P:UDP-N-acetylglucosamine biosynthetic process"/>
    <property type="evidence" value="ECO:0007669"/>
    <property type="project" value="UniProtKB-UniPathway"/>
</dbReference>
<dbReference type="GO" id="GO:0000287">
    <property type="term" value="F:magnesium ion binding"/>
    <property type="evidence" value="ECO:0007669"/>
    <property type="project" value="UniProtKB-UniRule"/>
</dbReference>
<feature type="region of interest" description="N-acetyltransferase" evidence="18">
    <location>
        <begin position="255"/>
        <end position="461"/>
    </location>
</feature>
<dbReference type="CDD" id="cd02540">
    <property type="entry name" value="GT2_GlmU_N_bac"/>
    <property type="match status" value="1"/>
</dbReference>
<feature type="binding site" evidence="18">
    <location>
        <position position="444"/>
    </location>
    <ligand>
        <name>acetyl-CoA</name>
        <dbReference type="ChEBI" id="CHEBI:57288"/>
    </ligand>
</feature>
<dbReference type="RefSeq" id="WP_143879307.1">
    <property type="nucleotide sequence ID" value="NZ_BAABLZ010000001.1"/>
</dbReference>
<dbReference type="InterPro" id="IPR038009">
    <property type="entry name" value="GlmU_C_LbH"/>
</dbReference>
<dbReference type="Pfam" id="PF00132">
    <property type="entry name" value="Hexapep"/>
    <property type="match status" value="1"/>
</dbReference>
<feature type="region of interest" description="Pyrophosphorylase" evidence="18">
    <location>
        <begin position="1"/>
        <end position="233"/>
    </location>
</feature>
<dbReference type="Gene3D" id="2.160.10.10">
    <property type="entry name" value="Hexapeptide repeat proteins"/>
    <property type="match status" value="1"/>
</dbReference>
<evidence type="ECO:0000256" key="6">
    <source>
        <dbReference type="ARBA" id="ARBA00022695"/>
    </source>
</evidence>
<dbReference type="Gene3D" id="3.90.550.10">
    <property type="entry name" value="Spore Coat Polysaccharide Biosynthesis Protein SpsA, Chain A"/>
    <property type="match status" value="1"/>
</dbReference>
<comment type="similarity">
    <text evidence="3 18">In the N-terminal section; belongs to the N-acetylglucosamine-1-phosphate uridyltransferase family.</text>
</comment>
<feature type="binding site" evidence="18">
    <location>
        <position position="143"/>
    </location>
    <ligand>
        <name>UDP-N-acetyl-alpha-D-glucosamine</name>
        <dbReference type="ChEBI" id="CHEBI:57705"/>
    </ligand>
</feature>
<feature type="binding site" evidence="18">
    <location>
        <position position="355"/>
    </location>
    <ligand>
        <name>UDP-N-acetyl-alpha-D-glucosamine</name>
        <dbReference type="ChEBI" id="CHEBI:57705"/>
    </ligand>
</feature>
<feature type="binding site" evidence="18">
    <location>
        <position position="427"/>
    </location>
    <ligand>
        <name>acetyl-CoA</name>
        <dbReference type="ChEBI" id="CHEBI:57288"/>
    </ligand>
</feature>
<dbReference type="HAMAP" id="MF_01631">
    <property type="entry name" value="GlmU"/>
    <property type="match status" value="1"/>
</dbReference>
<dbReference type="SUPFAM" id="SSF51161">
    <property type="entry name" value="Trimeric LpxA-like enzymes"/>
    <property type="match status" value="1"/>
</dbReference>